<organism evidence="2 3">
    <name type="scientific">Streptococcus acidominimus</name>
    <dbReference type="NCBI Taxonomy" id="1326"/>
    <lineage>
        <taxon>Bacteria</taxon>
        <taxon>Bacillati</taxon>
        <taxon>Bacillota</taxon>
        <taxon>Bacilli</taxon>
        <taxon>Lactobacillales</taxon>
        <taxon>Streptococcaceae</taxon>
        <taxon>Streptococcus</taxon>
    </lineage>
</organism>
<keyword evidence="1" id="KW-0472">Membrane</keyword>
<feature type="transmembrane region" description="Helical" evidence="1">
    <location>
        <begin position="86"/>
        <end position="108"/>
    </location>
</feature>
<sequence>MVRNKRVRSQNKERYHGPLIASGVQLSYIKVYPWINLAPCIFFYFTAGFGDSIGVIKGILGVCILINLISITCSLLMKWLKISSQLIYLLIALFTTTTLIWTDFLGLIMVVANGQSLNANSFYQSLPAFMYTCLLVTLFVGMIFVYSYFYRRDSRTNGAYRDIEARFNTWDNSLLKRFSSNFWIIIGLVFLVPSFLTGFLQTLFGFSLGILLTLIFPAVIVDAFYAAIYERKKQL</sequence>
<protein>
    <submittedName>
        <fullName evidence="2">Uncharacterized protein</fullName>
    </submittedName>
</protein>
<accession>A0A4Y9FNF2</accession>
<dbReference type="Proteomes" id="UP000297747">
    <property type="component" value="Unassembled WGS sequence"/>
</dbReference>
<reference evidence="2 3" key="1">
    <citation type="submission" date="2019-03" db="EMBL/GenBank/DDBJ databases">
        <title>Diversity of the mouse oral microbiome.</title>
        <authorList>
            <person name="Joseph S."/>
            <person name="Aduse-Opoku J."/>
            <person name="Curtis M."/>
            <person name="Wade W."/>
            <person name="Hashim A."/>
        </authorList>
    </citation>
    <scope>NUCLEOTIDE SEQUENCE [LARGE SCALE GENOMIC DNA]</scope>
    <source>
        <strain evidence="2 3">HT4</strain>
    </source>
</reference>
<feature type="transmembrane region" description="Helical" evidence="1">
    <location>
        <begin position="55"/>
        <end position="77"/>
    </location>
</feature>
<feature type="transmembrane region" description="Helical" evidence="1">
    <location>
        <begin position="182"/>
        <end position="200"/>
    </location>
</feature>
<feature type="transmembrane region" description="Helical" evidence="1">
    <location>
        <begin position="206"/>
        <end position="228"/>
    </location>
</feature>
<evidence type="ECO:0000313" key="2">
    <source>
        <dbReference type="EMBL" id="TFU30747.1"/>
    </source>
</evidence>
<evidence type="ECO:0000256" key="1">
    <source>
        <dbReference type="SAM" id="Phobius"/>
    </source>
</evidence>
<comment type="caution">
    <text evidence="2">The sequence shown here is derived from an EMBL/GenBank/DDBJ whole genome shotgun (WGS) entry which is preliminary data.</text>
</comment>
<evidence type="ECO:0000313" key="3">
    <source>
        <dbReference type="Proteomes" id="UP000297747"/>
    </source>
</evidence>
<dbReference type="RefSeq" id="WP_135052804.1">
    <property type="nucleotide sequence ID" value="NZ_CAKOCW010000010.1"/>
</dbReference>
<dbReference type="EMBL" id="SPQA01000014">
    <property type="protein sequence ID" value="TFU30747.1"/>
    <property type="molecule type" value="Genomic_DNA"/>
</dbReference>
<keyword evidence="1" id="KW-0812">Transmembrane</keyword>
<feature type="transmembrane region" description="Helical" evidence="1">
    <location>
        <begin position="128"/>
        <end position="149"/>
    </location>
</feature>
<name>A0A4Y9FNF2_STRAI</name>
<feature type="transmembrane region" description="Helical" evidence="1">
    <location>
        <begin position="31"/>
        <end position="49"/>
    </location>
</feature>
<keyword evidence="1" id="KW-1133">Transmembrane helix</keyword>
<gene>
    <name evidence="2" type="ORF">E4U01_04930</name>
</gene>
<dbReference type="AlphaFoldDB" id="A0A4Y9FNF2"/>
<proteinExistence type="predicted"/>